<evidence type="ECO:0000256" key="2">
    <source>
        <dbReference type="ARBA" id="ARBA00022630"/>
    </source>
</evidence>
<dbReference type="InterPro" id="IPR037396">
    <property type="entry name" value="FMN_HAD"/>
</dbReference>
<evidence type="ECO:0000256" key="4">
    <source>
        <dbReference type="ARBA" id="ARBA00023002"/>
    </source>
</evidence>
<dbReference type="SUPFAM" id="SSF51395">
    <property type="entry name" value="FMN-linked oxidoreductases"/>
    <property type="match status" value="1"/>
</dbReference>
<protein>
    <recommendedName>
        <fullName evidence="6">FMN hydroxy acid dehydrogenase domain-containing protein</fullName>
    </recommendedName>
</protein>
<dbReference type="CDD" id="cd02809">
    <property type="entry name" value="alpha_hydroxyacid_oxid_FMN"/>
    <property type="match status" value="1"/>
</dbReference>
<dbReference type="InterPro" id="IPR008259">
    <property type="entry name" value="FMN_hydac_DH_AS"/>
</dbReference>
<reference evidence="7 8" key="1">
    <citation type="submission" date="2024-01" db="EMBL/GenBank/DDBJ databases">
        <authorList>
            <person name="Allen C."/>
            <person name="Tagirdzhanova G."/>
        </authorList>
    </citation>
    <scope>NUCLEOTIDE SEQUENCE [LARGE SCALE GENOMIC DNA]</scope>
</reference>
<organism evidence="7 8">
    <name type="scientific">Sporothrix curviconia</name>
    <dbReference type="NCBI Taxonomy" id="1260050"/>
    <lineage>
        <taxon>Eukaryota</taxon>
        <taxon>Fungi</taxon>
        <taxon>Dikarya</taxon>
        <taxon>Ascomycota</taxon>
        <taxon>Pezizomycotina</taxon>
        <taxon>Sordariomycetes</taxon>
        <taxon>Sordariomycetidae</taxon>
        <taxon>Ophiostomatales</taxon>
        <taxon>Ophiostomataceae</taxon>
        <taxon>Sporothrix</taxon>
    </lineage>
</organism>
<dbReference type="PANTHER" id="PTHR10578:SF107">
    <property type="entry name" value="2-HYDROXYACID OXIDASE 1"/>
    <property type="match status" value="1"/>
</dbReference>
<dbReference type="Pfam" id="PF01070">
    <property type="entry name" value="FMN_dh"/>
    <property type="match status" value="1"/>
</dbReference>
<accession>A0ABP0CEI7</accession>
<keyword evidence="2" id="KW-0285">Flavoprotein</keyword>
<dbReference type="PIRSF" id="PIRSF000138">
    <property type="entry name" value="Al-hdrx_acd_dh"/>
    <property type="match status" value="1"/>
</dbReference>
<dbReference type="PROSITE" id="PS00557">
    <property type="entry name" value="FMN_HYDROXY_ACID_DH_1"/>
    <property type="match status" value="1"/>
</dbReference>
<keyword evidence="4" id="KW-0560">Oxidoreductase</keyword>
<name>A0ABP0CEI7_9PEZI</name>
<evidence type="ECO:0000256" key="5">
    <source>
        <dbReference type="ARBA" id="ARBA00024042"/>
    </source>
</evidence>
<dbReference type="EMBL" id="CAWUHB010000053">
    <property type="protein sequence ID" value="CAK7230467.1"/>
    <property type="molecule type" value="Genomic_DNA"/>
</dbReference>
<comment type="cofactor">
    <cofactor evidence="1">
        <name>FMN</name>
        <dbReference type="ChEBI" id="CHEBI:58210"/>
    </cofactor>
</comment>
<evidence type="ECO:0000256" key="1">
    <source>
        <dbReference type="ARBA" id="ARBA00001917"/>
    </source>
</evidence>
<dbReference type="PANTHER" id="PTHR10578">
    <property type="entry name" value="S -2-HYDROXY-ACID OXIDASE-RELATED"/>
    <property type="match status" value="1"/>
</dbReference>
<evidence type="ECO:0000313" key="7">
    <source>
        <dbReference type="EMBL" id="CAK7230467.1"/>
    </source>
</evidence>
<evidence type="ECO:0000313" key="8">
    <source>
        <dbReference type="Proteomes" id="UP001642405"/>
    </source>
</evidence>
<proteinExistence type="inferred from homology"/>
<feature type="domain" description="FMN hydroxy acid dehydrogenase" evidence="6">
    <location>
        <begin position="1"/>
        <end position="380"/>
    </location>
</feature>
<keyword evidence="3" id="KW-0288">FMN</keyword>
<keyword evidence="8" id="KW-1185">Reference proteome</keyword>
<evidence type="ECO:0000259" key="6">
    <source>
        <dbReference type="PROSITE" id="PS51349"/>
    </source>
</evidence>
<dbReference type="InterPro" id="IPR012133">
    <property type="entry name" value="Alpha-hydoxy_acid_DH_FMN"/>
</dbReference>
<comment type="caution">
    <text evidence="7">The sequence shown here is derived from an EMBL/GenBank/DDBJ whole genome shotgun (WGS) entry which is preliminary data.</text>
</comment>
<gene>
    <name evidence="7" type="ORF">SCUCBS95973_007584</name>
</gene>
<evidence type="ECO:0000256" key="3">
    <source>
        <dbReference type="ARBA" id="ARBA00022643"/>
    </source>
</evidence>
<dbReference type="Gene3D" id="3.20.20.70">
    <property type="entry name" value="Aldolase class I"/>
    <property type="match status" value="1"/>
</dbReference>
<dbReference type="Proteomes" id="UP001642405">
    <property type="component" value="Unassembled WGS sequence"/>
</dbReference>
<dbReference type="InterPro" id="IPR013785">
    <property type="entry name" value="Aldolase_TIM"/>
</dbReference>
<sequence>MDPNPIQTLADLERVALSRVDKVTREYWAHGAGENITVRENASAFDQYRLRPRVLRDVSTVNMTTTVLPSTNASPALVADFPVGIAPSGWHKMAHADGEAGTAAAAKALGTAMGVSMGTIVGEAPRECCSPEAVRDAGGSAVAFFQLYMFNDRALMADILQRVQKAGYRTVLLTVDTPFVGKRVAEIRNRPQLPSFLTTINFGTLLGTSDGPEDMDKKEKRTGSLHIDNSLVWGEIIPWLRATTSMQIWLKGISTAEDAQLAVAHGVDGIVVSNHGGRQLDLCVPTLDALPEIVAAVKGRIPVHVDGGVRRGEDVFRALALGADFVWVGRPALWGLAYDGQRGVELMLTILREELKLCMGLTGCASIQDISPTCLRLVGSSAKL</sequence>
<dbReference type="InterPro" id="IPR000262">
    <property type="entry name" value="FMN-dep_DH"/>
</dbReference>
<comment type="similarity">
    <text evidence="5">Belongs to the FMN-dependent alpha-hydroxy acid dehydrogenase family.</text>
</comment>
<dbReference type="PROSITE" id="PS51349">
    <property type="entry name" value="FMN_HYDROXY_ACID_DH_2"/>
    <property type="match status" value="1"/>
</dbReference>